<dbReference type="Proteomes" id="UP001524383">
    <property type="component" value="Unassembled WGS sequence"/>
</dbReference>
<organism evidence="1 2">
    <name type="scientific">Methanocalculus taiwanensis</name>
    <dbReference type="NCBI Taxonomy" id="106207"/>
    <lineage>
        <taxon>Archaea</taxon>
        <taxon>Methanobacteriati</taxon>
        <taxon>Methanobacteriota</taxon>
        <taxon>Stenosarchaea group</taxon>
        <taxon>Methanomicrobia</taxon>
        <taxon>Methanomicrobiales</taxon>
        <taxon>Methanocalculaceae</taxon>
        <taxon>Methanocalculus</taxon>
    </lineage>
</organism>
<evidence type="ECO:0000313" key="2">
    <source>
        <dbReference type="Proteomes" id="UP001524383"/>
    </source>
</evidence>
<reference evidence="1 2" key="1">
    <citation type="submission" date="2019-08" db="EMBL/GenBank/DDBJ databases">
        <authorList>
            <person name="Chen S.-C."/>
            <person name="Lai M.-C."/>
            <person name="You Y.-T."/>
        </authorList>
    </citation>
    <scope>NUCLEOTIDE SEQUENCE [LARGE SCALE GENOMIC DNA]</scope>
    <source>
        <strain evidence="1 2">P2F9704a</strain>
    </source>
</reference>
<dbReference type="RefSeq" id="WP_255332117.1">
    <property type="nucleotide sequence ID" value="NZ_VOTZ01000006.1"/>
</dbReference>
<gene>
    <name evidence="1" type="ORF">FTO68_04090</name>
</gene>
<keyword evidence="2" id="KW-1185">Reference proteome</keyword>
<proteinExistence type="predicted"/>
<accession>A0ABD4TIQ3</accession>
<sequence length="133" mass="14273">MENTGTSTEPICEPVCEGDIRDSPADIPRARAASGHEPEYTLEERLFCDCCMVDGAAYAIAGYAGAREAGAIAAQEVRFKGGGAAPGYRVSPGYSDGKDWPGFERERGEEIYQSGINRLSYGIPISLQVYISI</sequence>
<protein>
    <submittedName>
        <fullName evidence="1">Uncharacterized protein</fullName>
    </submittedName>
</protein>
<dbReference type="EMBL" id="VOTZ01000006">
    <property type="protein sequence ID" value="MCQ1538172.1"/>
    <property type="molecule type" value="Genomic_DNA"/>
</dbReference>
<dbReference type="AlphaFoldDB" id="A0ABD4TIQ3"/>
<comment type="caution">
    <text evidence="1">The sequence shown here is derived from an EMBL/GenBank/DDBJ whole genome shotgun (WGS) entry which is preliminary data.</text>
</comment>
<dbReference type="Gene3D" id="3.90.25.10">
    <property type="entry name" value="UDP-galactose 4-epimerase, domain 1"/>
    <property type="match status" value="1"/>
</dbReference>
<evidence type="ECO:0000313" key="1">
    <source>
        <dbReference type="EMBL" id="MCQ1538172.1"/>
    </source>
</evidence>
<name>A0ABD4TIQ3_9EURY</name>